<name>A0A0U5BA38_9BACL</name>
<dbReference type="KEGG" id="asoc:CB4_01232"/>
<dbReference type="RefSeq" id="WP_096464103.1">
    <property type="nucleotide sequence ID" value="NZ_AP017312.1"/>
</dbReference>
<dbReference type="AlphaFoldDB" id="A0A0U5BA38"/>
<keyword evidence="3" id="KW-0472">Membrane</keyword>
<dbReference type="Gene3D" id="3.90.1310.10">
    <property type="entry name" value="Penicillin-binding protein 2a (Domain 2)"/>
    <property type="match status" value="1"/>
</dbReference>
<comment type="similarity">
    <text evidence="2">Belongs to the transpeptidase family.</text>
</comment>
<dbReference type="InterPro" id="IPR001460">
    <property type="entry name" value="PCN-bd_Tpept"/>
</dbReference>
<dbReference type="PANTHER" id="PTHR30627">
    <property type="entry name" value="PEPTIDOGLYCAN D,D-TRANSPEPTIDASE"/>
    <property type="match status" value="1"/>
</dbReference>
<dbReference type="Pfam" id="PF00905">
    <property type="entry name" value="Transpeptidase"/>
    <property type="match status" value="1"/>
</dbReference>
<dbReference type="InterPro" id="IPR036138">
    <property type="entry name" value="PBP_dimer_sf"/>
</dbReference>
<evidence type="ECO:0000313" key="5">
    <source>
        <dbReference type="Proteomes" id="UP000217696"/>
    </source>
</evidence>
<dbReference type="Gene3D" id="3.40.710.10">
    <property type="entry name" value="DD-peptidase/beta-lactamase superfamily"/>
    <property type="match status" value="1"/>
</dbReference>
<proteinExistence type="inferred from homology"/>
<sequence>MSISRKKRRIFVVLILFTLLYTGIVSRLAWIQVVATRMFSPHHVDLVERAVAQRREKLVLNSGRGMIYDRQGAPLTGEEKVGLAIFPLVRYDLEESGKVGKLAHILSMTAEEAFRLIKDRKHAGFWENGPGNVVALRPDQARDIQALGIVGVLPLPVTTRYSKDGLAPQMIGYIGQNAKLIAEKYMDDVQSGALHPNSKIGVAGLERTFQPFLAGVGEKSVSYYVDGRGNPLNGLDVRMNEAQNSFYPLSIMTTLDSTIQKKTEEALQASPLRKGTAVILDVGTREVLAVASKPSFDPSRPNPGTNDWQNLAIKQTTPGSIFKIVVAAAALEEGLVKLDDHFVCKGQYGKYGFACWKEGGHGELTFAEAFADSCNITFAEVAKKVGPEKLQLYARKLGLDQEIGWQKMPFYKLGLFRQFDGEDKGRVFAQDHPVGDEGILIQTGIGQRDVQMTPLQAANMAAIIAGGGQKQKVKVVQSINYQNGTTFYCFEDRPLDGGTISPETASKLRGLMEGVVDHGTAKMLGNLPWKAAGKSGTAQIRVNGVARNNQWFVGYVPRENPKYAIAVLAADQPTKGVNEATKLFGEIVTRMAQTEKK</sequence>
<dbReference type="EMBL" id="AP017312">
    <property type="protein sequence ID" value="BAU27063.1"/>
    <property type="molecule type" value="Genomic_DNA"/>
</dbReference>
<gene>
    <name evidence="4" type="primary">pbpI</name>
    <name evidence="4" type="ORF">CB4_01232</name>
</gene>
<dbReference type="GO" id="GO:0005886">
    <property type="term" value="C:plasma membrane"/>
    <property type="evidence" value="ECO:0007669"/>
    <property type="project" value="TreeGrafter"/>
</dbReference>
<protein>
    <submittedName>
        <fullName evidence="4">Penicillin-binding protein 4B</fullName>
    </submittedName>
</protein>
<dbReference type="SUPFAM" id="SSF56519">
    <property type="entry name" value="Penicillin binding protein dimerisation domain"/>
    <property type="match status" value="1"/>
</dbReference>
<keyword evidence="5" id="KW-1185">Reference proteome</keyword>
<organism evidence="4 5">
    <name type="scientific">Aneurinibacillus soli</name>
    <dbReference type="NCBI Taxonomy" id="1500254"/>
    <lineage>
        <taxon>Bacteria</taxon>
        <taxon>Bacillati</taxon>
        <taxon>Bacillota</taxon>
        <taxon>Bacilli</taxon>
        <taxon>Bacillales</taxon>
        <taxon>Paenibacillaceae</taxon>
        <taxon>Aneurinibacillus group</taxon>
        <taxon>Aneurinibacillus</taxon>
    </lineage>
</organism>
<dbReference type="InterPro" id="IPR005311">
    <property type="entry name" value="PBP_dimer"/>
</dbReference>
<dbReference type="InterPro" id="IPR050515">
    <property type="entry name" value="Beta-lactam/transpept"/>
</dbReference>
<dbReference type="GO" id="GO:0008658">
    <property type="term" value="F:penicillin binding"/>
    <property type="evidence" value="ECO:0007669"/>
    <property type="project" value="InterPro"/>
</dbReference>
<comment type="subcellular location">
    <subcellularLocation>
        <location evidence="1">Membrane</location>
    </subcellularLocation>
</comment>
<reference evidence="4 5" key="1">
    <citation type="submission" date="2015-12" db="EMBL/GenBank/DDBJ databases">
        <title>Genome sequence of Aneurinibacillus soli.</title>
        <authorList>
            <person name="Lee J.S."/>
            <person name="Lee K.C."/>
            <person name="Kim K.K."/>
            <person name="Lee B.W."/>
        </authorList>
    </citation>
    <scope>NUCLEOTIDE SEQUENCE [LARGE SCALE GENOMIC DNA]</scope>
    <source>
        <strain evidence="4 5">CB4</strain>
    </source>
</reference>
<dbReference type="GO" id="GO:0071972">
    <property type="term" value="F:peptidoglycan L,D-transpeptidase activity"/>
    <property type="evidence" value="ECO:0007669"/>
    <property type="project" value="TreeGrafter"/>
</dbReference>
<dbReference type="SUPFAM" id="SSF56601">
    <property type="entry name" value="beta-lactamase/transpeptidase-like"/>
    <property type="match status" value="1"/>
</dbReference>
<evidence type="ECO:0000256" key="3">
    <source>
        <dbReference type="ARBA" id="ARBA00023136"/>
    </source>
</evidence>
<dbReference type="PANTHER" id="PTHR30627:SF24">
    <property type="entry name" value="PENICILLIN-BINDING PROTEIN 4B"/>
    <property type="match status" value="1"/>
</dbReference>
<dbReference type="Proteomes" id="UP000217696">
    <property type="component" value="Chromosome"/>
</dbReference>
<evidence type="ECO:0000256" key="1">
    <source>
        <dbReference type="ARBA" id="ARBA00004370"/>
    </source>
</evidence>
<dbReference type="InterPro" id="IPR012338">
    <property type="entry name" value="Beta-lactam/transpept-like"/>
</dbReference>
<evidence type="ECO:0000256" key="2">
    <source>
        <dbReference type="ARBA" id="ARBA00007171"/>
    </source>
</evidence>
<evidence type="ECO:0000313" key="4">
    <source>
        <dbReference type="EMBL" id="BAU27063.1"/>
    </source>
</evidence>
<dbReference type="OrthoDB" id="2985542at2"/>
<accession>A0A0U5BA38</accession>
<dbReference type="GO" id="GO:0071555">
    <property type="term" value="P:cell wall organization"/>
    <property type="evidence" value="ECO:0007669"/>
    <property type="project" value="TreeGrafter"/>
</dbReference>
<dbReference type="Pfam" id="PF03717">
    <property type="entry name" value="PBP_dimer"/>
    <property type="match status" value="1"/>
</dbReference>